<evidence type="ECO:0000313" key="9">
    <source>
        <dbReference type="Proteomes" id="UP000242662"/>
    </source>
</evidence>
<feature type="transmembrane region" description="Helical" evidence="6">
    <location>
        <begin position="399"/>
        <end position="420"/>
    </location>
</feature>
<feature type="transmembrane region" description="Helical" evidence="6">
    <location>
        <begin position="41"/>
        <end position="59"/>
    </location>
</feature>
<dbReference type="GO" id="GO:0005886">
    <property type="term" value="C:plasma membrane"/>
    <property type="evidence" value="ECO:0007669"/>
    <property type="project" value="UniProtKB-SubCell"/>
</dbReference>
<dbReference type="Proteomes" id="UP000242662">
    <property type="component" value="Unassembled WGS sequence"/>
</dbReference>
<dbReference type="RefSeq" id="WP_245700946.1">
    <property type="nucleotide sequence ID" value="NZ_FMYM01000001.1"/>
</dbReference>
<name>A0A1G6GHH1_9BACI</name>
<feature type="transmembrane region" description="Helical" evidence="6">
    <location>
        <begin position="185"/>
        <end position="205"/>
    </location>
</feature>
<feature type="domain" description="Na+/H+ antiporter NhaC-like C-terminal" evidence="7">
    <location>
        <begin position="176"/>
        <end position="503"/>
    </location>
</feature>
<feature type="transmembrane region" description="Helical" evidence="6">
    <location>
        <begin position="323"/>
        <end position="341"/>
    </location>
</feature>
<evidence type="ECO:0000256" key="6">
    <source>
        <dbReference type="SAM" id="Phobius"/>
    </source>
</evidence>
<feature type="transmembrane region" description="Helical" evidence="6">
    <location>
        <begin position="217"/>
        <end position="236"/>
    </location>
</feature>
<feature type="transmembrane region" description="Helical" evidence="6">
    <location>
        <begin position="361"/>
        <end position="378"/>
    </location>
</feature>
<feature type="transmembrane region" description="Helical" evidence="6">
    <location>
        <begin position="125"/>
        <end position="142"/>
    </location>
</feature>
<protein>
    <submittedName>
        <fullName evidence="8">Sodium/proton antiporter, NhaC family</fullName>
    </submittedName>
</protein>
<gene>
    <name evidence="8" type="ORF">SAMN05421737_10161</name>
</gene>
<feature type="transmembrane region" description="Helical" evidence="6">
    <location>
        <begin position="280"/>
        <end position="303"/>
    </location>
</feature>
<keyword evidence="9" id="KW-1185">Reference proteome</keyword>
<feature type="transmembrane region" description="Helical" evidence="6">
    <location>
        <begin position="432"/>
        <end position="454"/>
    </location>
</feature>
<dbReference type="InterPro" id="IPR018461">
    <property type="entry name" value="Na/H_Antiport_NhaC-like_C"/>
</dbReference>
<evidence type="ECO:0000256" key="1">
    <source>
        <dbReference type="ARBA" id="ARBA00004651"/>
    </source>
</evidence>
<keyword evidence="3 6" id="KW-0812">Transmembrane</keyword>
<keyword evidence="5 6" id="KW-0472">Membrane</keyword>
<feature type="transmembrane region" description="Helical" evidence="6">
    <location>
        <begin position="86"/>
        <end position="104"/>
    </location>
</feature>
<proteinExistence type="predicted"/>
<evidence type="ECO:0000256" key="5">
    <source>
        <dbReference type="ARBA" id="ARBA00023136"/>
    </source>
</evidence>
<dbReference type="AlphaFoldDB" id="A0A1G6GHH1"/>
<evidence type="ECO:0000256" key="3">
    <source>
        <dbReference type="ARBA" id="ARBA00022692"/>
    </source>
</evidence>
<sequence length="542" mass="58367">MWYSLIPPLVALVLVILTRRVLLSLGAAIVVGAFIVFQFDVFMVLAGIFQTAIGFIFSFDSMESPTFSGVFQAISAGGFHLNTWELYIILFLLLLGMMASLIRFSGGDQAFSRFAAKRIETKRGALLLPFCLGLLIFIDDYFNTLTVGNVSRPLTDRYRVSRAKLAYAIDSTAAPVCVMMPLSSWGAFIMGTMATILAPTAFSVHSGFEAFLYTIPINFYAIVTLSMLFLVIWFQIDIGSMKQHEKRAQQTGELFDPKKGLPAGDDGSTEVVESGRVTQLLYPIIALVMGTSACLFGAGAIALHEAGMPLTWLGMLEHTDIGLSLFLGGVIGFSVAVVITMQTRPAWGAFIEALKKGLATMVPVIVILLLAWITIEMITRLGTGTYLASLIDGAIDVRLLPLCIFLLACGLSLATGTSWGTFGMLLPIAGEMALVLDPAMVIPMFAAVLSGSLFGDHISPISDSTILSSAGAGSHHIDHVMTQLPYALISAGIAALSFLVLGFVGVAASWTVLIVMLGLFVSYHTVLKRRMTENRKLAEKRG</sequence>
<evidence type="ECO:0000256" key="2">
    <source>
        <dbReference type="ARBA" id="ARBA00022475"/>
    </source>
</evidence>
<dbReference type="EMBL" id="FMYM01000001">
    <property type="protein sequence ID" value="SDB81390.1"/>
    <property type="molecule type" value="Genomic_DNA"/>
</dbReference>
<organism evidence="8 9">
    <name type="scientific">Shouchella lonarensis</name>
    <dbReference type="NCBI Taxonomy" id="1464122"/>
    <lineage>
        <taxon>Bacteria</taxon>
        <taxon>Bacillati</taxon>
        <taxon>Bacillota</taxon>
        <taxon>Bacilli</taxon>
        <taxon>Bacillales</taxon>
        <taxon>Bacillaceae</taxon>
        <taxon>Shouchella</taxon>
    </lineage>
</organism>
<dbReference type="PANTHER" id="PTHR43478:SF1">
    <property type="entry name" value="NA+_H+ ANTIPORTER NHAC-LIKE C-TERMINAL DOMAIN-CONTAINING PROTEIN"/>
    <property type="match status" value="1"/>
</dbReference>
<dbReference type="PANTHER" id="PTHR43478">
    <property type="entry name" value="NA+/H+ ANTIPORTER-RELATED"/>
    <property type="match status" value="1"/>
</dbReference>
<keyword evidence="4 6" id="KW-1133">Transmembrane helix</keyword>
<comment type="subcellular location">
    <subcellularLocation>
        <location evidence="1">Cell membrane</location>
        <topology evidence="1">Multi-pass membrane protein</topology>
    </subcellularLocation>
</comment>
<feature type="transmembrane region" description="Helical" evidence="6">
    <location>
        <begin position="510"/>
        <end position="527"/>
    </location>
</feature>
<evidence type="ECO:0000259" key="7">
    <source>
        <dbReference type="Pfam" id="PF03553"/>
    </source>
</evidence>
<feature type="transmembrane region" description="Helical" evidence="6">
    <location>
        <begin position="484"/>
        <end position="504"/>
    </location>
</feature>
<dbReference type="STRING" id="1464122.SAMN05421737_10161"/>
<evidence type="ECO:0000313" key="8">
    <source>
        <dbReference type="EMBL" id="SDB81390.1"/>
    </source>
</evidence>
<reference evidence="9" key="1">
    <citation type="submission" date="2016-09" db="EMBL/GenBank/DDBJ databases">
        <authorList>
            <person name="Varghese N."/>
            <person name="Submissions S."/>
        </authorList>
    </citation>
    <scope>NUCLEOTIDE SEQUENCE [LARGE SCALE GENOMIC DNA]</scope>
    <source>
        <strain evidence="9">25nlg</strain>
    </source>
</reference>
<evidence type="ECO:0000256" key="4">
    <source>
        <dbReference type="ARBA" id="ARBA00022989"/>
    </source>
</evidence>
<feature type="transmembrane region" description="Helical" evidence="6">
    <location>
        <begin position="6"/>
        <end position="34"/>
    </location>
</feature>
<accession>A0A1G6GHH1</accession>
<keyword evidence="2" id="KW-1003">Cell membrane</keyword>
<dbReference type="Pfam" id="PF03553">
    <property type="entry name" value="Na_H_antiporter"/>
    <property type="match status" value="1"/>
</dbReference>